<organism evidence="1 2">
    <name type="scientific">Flavobacterium swingsii</name>
    <dbReference type="NCBI Taxonomy" id="498292"/>
    <lineage>
        <taxon>Bacteria</taxon>
        <taxon>Pseudomonadati</taxon>
        <taxon>Bacteroidota</taxon>
        <taxon>Flavobacteriia</taxon>
        <taxon>Flavobacteriales</taxon>
        <taxon>Flavobacteriaceae</taxon>
        <taxon>Flavobacterium</taxon>
    </lineage>
</organism>
<evidence type="ECO:0000313" key="2">
    <source>
        <dbReference type="Proteomes" id="UP000199604"/>
    </source>
</evidence>
<evidence type="ECO:0000313" key="1">
    <source>
        <dbReference type="EMBL" id="SFB15809.1"/>
    </source>
</evidence>
<dbReference type="RefSeq" id="WP_091476608.1">
    <property type="nucleotide sequence ID" value="NZ_FOJT01000004.1"/>
</dbReference>
<name>A0A1I0YQZ1_9FLAO</name>
<dbReference type="STRING" id="498292.SAMN05660845_1907"/>
<sequence>MNNFSKNIYIEILLKFPSLNFEDETDDDFLLIHCKNSNTAEIGGIAIRTTEDNSIWIQNHIPNSSYSVDNIDELEMLIEKITNEEIFWVIANKNGNWYETTLTNDITKIEKEPNVNYKILSWSGENDQIITK</sequence>
<keyword evidence="2" id="KW-1185">Reference proteome</keyword>
<dbReference type="OrthoDB" id="1445020at2"/>
<accession>A0A1I0YQZ1</accession>
<dbReference type="AlphaFoldDB" id="A0A1I0YQZ1"/>
<gene>
    <name evidence="1" type="ORF">SAMN05660845_1907</name>
</gene>
<reference evidence="2" key="1">
    <citation type="submission" date="2016-10" db="EMBL/GenBank/DDBJ databases">
        <authorList>
            <person name="Varghese N."/>
            <person name="Submissions S."/>
        </authorList>
    </citation>
    <scope>NUCLEOTIDE SEQUENCE [LARGE SCALE GENOMIC DNA]</scope>
    <source>
        <strain evidence="2">DSM 21789</strain>
    </source>
</reference>
<dbReference type="EMBL" id="FOJT01000004">
    <property type="protein sequence ID" value="SFB15809.1"/>
    <property type="molecule type" value="Genomic_DNA"/>
</dbReference>
<dbReference type="Proteomes" id="UP000199604">
    <property type="component" value="Unassembled WGS sequence"/>
</dbReference>
<proteinExistence type="predicted"/>
<protein>
    <submittedName>
        <fullName evidence="1">Uncharacterized protein</fullName>
    </submittedName>
</protein>